<organism evidence="2 3">
    <name type="scientific">Halocaridina rubra</name>
    <name type="common">Hawaiian red shrimp</name>
    <dbReference type="NCBI Taxonomy" id="373956"/>
    <lineage>
        <taxon>Eukaryota</taxon>
        <taxon>Metazoa</taxon>
        <taxon>Ecdysozoa</taxon>
        <taxon>Arthropoda</taxon>
        <taxon>Crustacea</taxon>
        <taxon>Multicrustacea</taxon>
        <taxon>Malacostraca</taxon>
        <taxon>Eumalacostraca</taxon>
        <taxon>Eucarida</taxon>
        <taxon>Decapoda</taxon>
        <taxon>Pleocyemata</taxon>
        <taxon>Caridea</taxon>
        <taxon>Atyoidea</taxon>
        <taxon>Atyidae</taxon>
        <taxon>Halocaridina</taxon>
    </lineage>
</organism>
<comment type="caution">
    <text evidence="2">The sequence shown here is derived from an EMBL/GenBank/DDBJ whole genome shotgun (WGS) entry which is preliminary data.</text>
</comment>
<dbReference type="AlphaFoldDB" id="A0AAN8WVG1"/>
<dbReference type="EMBL" id="JAXCGZ010015134">
    <property type="protein sequence ID" value="KAK7071126.1"/>
    <property type="molecule type" value="Genomic_DNA"/>
</dbReference>
<gene>
    <name evidence="2" type="ORF">SK128_018962</name>
</gene>
<name>A0AAN8WVG1_HALRR</name>
<evidence type="ECO:0000313" key="3">
    <source>
        <dbReference type="Proteomes" id="UP001381693"/>
    </source>
</evidence>
<proteinExistence type="predicted"/>
<dbReference type="Proteomes" id="UP001381693">
    <property type="component" value="Unassembled WGS sequence"/>
</dbReference>
<protein>
    <submittedName>
        <fullName evidence="2">Uncharacterized protein</fullName>
    </submittedName>
</protein>
<keyword evidence="3" id="KW-1185">Reference proteome</keyword>
<evidence type="ECO:0000256" key="1">
    <source>
        <dbReference type="SAM" id="MobiDB-lite"/>
    </source>
</evidence>
<accession>A0AAN8WVG1</accession>
<evidence type="ECO:0000313" key="2">
    <source>
        <dbReference type="EMBL" id="KAK7071126.1"/>
    </source>
</evidence>
<feature type="region of interest" description="Disordered" evidence="1">
    <location>
        <begin position="1"/>
        <end position="22"/>
    </location>
</feature>
<sequence length="65" mass="7042">MRKFSGAVTSTHAAPAYNPEGPKSILPMMFSKASLRQSHIGIKGVGSGFQEVEIPVNMPRTTLKR</sequence>
<reference evidence="2 3" key="1">
    <citation type="submission" date="2023-11" db="EMBL/GenBank/DDBJ databases">
        <title>Halocaridina rubra genome assembly.</title>
        <authorList>
            <person name="Smith C."/>
        </authorList>
    </citation>
    <scope>NUCLEOTIDE SEQUENCE [LARGE SCALE GENOMIC DNA]</scope>
    <source>
        <strain evidence="2">EP-1</strain>
        <tissue evidence="2">Whole</tissue>
    </source>
</reference>